<comment type="similarity">
    <text evidence="1">Belongs to the bacterial solute-binding protein 1 family.</text>
</comment>
<evidence type="ECO:0000256" key="4">
    <source>
        <dbReference type="ARBA" id="ARBA00022764"/>
    </source>
</evidence>
<evidence type="ECO:0000256" key="2">
    <source>
        <dbReference type="ARBA" id="ARBA00022448"/>
    </source>
</evidence>
<evidence type="ECO:0000256" key="3">
    <source>
        <dbReference type="ARBA" id="ARBA00022729"/>
    </source>
</evidence>
<dbReference type="Pfam" id="PF01547">
    <property type="entry name" value="SBP_bac_1"/>
    <property type="match status" value="1"/>
</dbReference>
<keyword evidence="3 5" id="KW-0732">Signal</keyword>
<dbReference type="GO" id="GO:0055052">
    <property type="term" value="C:ATP-binding cassette (ABC) transporter complex, substrate-binding subunit-containing"/>
    <property type="evidence" value="ECO:0007669"/>
    <property type="project" value="TreeGrafter"/>
</dbReference>
<dbReference type="InterPro" id="IPR006061">
    <property type="entry name" value="SBP_1_CS"/>
</dbReference>
<keyword evidence="4" id="KW-0574">Periplasm</keyword>
<evidence type="ECO:0000256" key="5">
    <source>
        <dbReference type="SAM" id="SignalP"/>
    </source>
</evidence>
<dbReference type="CDD" id="cd13585">
    <property type="entry name" value="PBP2_TMBP_like"/>
    <property type="match status" value="1"/>
</dbReference>
<reference evidence="6 7" key="1">
    <citation type="submission" date="2016-03" db="EMBL/GenBank/DDBJ databases">
        <title>Complete genome of Aminobacter aminovorans KCTC 2477.</title>
        <authorList>
            <person name="Kim K.M."/>
        </authorList>
    </citation>
    <scope>NUCLEOTIDE SEQUENCE [LARGE SCALE GENOMIC DNA]</scope>
    <source>
        <strain evidence="6 7">KCTC 2477</strain>
    </source>
</reference>
<evidence type="ECO:0000313" key="6">
    <source>
        <dbReference type="EMBL" id="AMS40599.1"/>
    </source>
</evidence>
<dbReference type="GO" id="GO:0042956">
    <property type="term" value="P:maltodextrin transmembrane transport"/>
    <property type="evidence" value="ECO:0007669"/>
    <property type="project" value="TreeGrafter"/>
</dbReference>
<dbReference type="PANTHER" id="PTHR30061">
    <property type="entry name" value="MALTOSE-BINDING PERIPLASMIC PROTEIN"/>
    <property type="match status" value="1"/>
</dbReference>
<feature type="chain" id="PRO_5042047309" evidence="5">
    <location>
        <begin position="36"/>
        <end position="421"/>
    </location>
</feature>
<dbReference type="AlphaFoldDB" id="A0AAC8YM56"/>
<evidence type="ECO:0000313" key="7">
    <source>
        <dbReference type="Proteomes" id="UP000075755"/>
    </source>
</evidence>
<feature type="signal peptide" evidence="5">
    <location>
        <begin position="1"/>
        <end position="35"/>
    </location>
</feature>
<dbReference type="GO" id="GO:0015768">
    <property type="term" value="P:maltose transport"/>
    <property type="evidence" value="ECO:0007669"/>
    <property type="project" value="TreeGrafter"/>
</dbReference>
<dbReference type="EMBL" id="CP015005">
    <property type="protein sequence ID" value="AMS40599.1"/>
    <property type="molecule type" value="Genomic_DNA"/>
</dbReference>
<dbReference type="PROSITE" id="PS01037">
    <property type="entry name" value="SBP_BACTERIAL_1"/>
    <property type="match status" value="1"/>
</dbReference>
<sequence length="421" mass="45953">MRPREQGNTDMAISKWKTGLLAGLSVLALAAQANAGEVRVTVAEYSSKTGPYFQEVEKAFEAANPGIDVKFEVVPWDVLLQKLTTDITASTNADLSIIGTRWLIDFVQQDVAEPLDSYITPDFKGRFIDTFLSPSIMDGKTYGLPIAASARAMYYNKELLEKAGVANPPATWAELKDAAAKIKALGGENYGYGLQGKEIETDVYYYYAMWSQGSEILDKDGTSGLDSAGAIEAAKLYKSLIDEGLTQPGVTSYAREDVQNLFKQGKVGMMITAPFLSNQIKEEAPNLKYGVAAIPAGPTGARGTYGVTDSIVMFKNSKNKEEAWKLLDFLFQTDWRAKFTQGEGFLPVNKEEAKMDYYVNNADLAAFTALLPDARFAPVIPGWEEIAQITSDAMQKVYLGEGDPEALLKEAAVKADGILKK</sequence>
<proteinExistence type="inferred from homology"/>
<evidence type="ECO:0000256" key="1">
    <source>
        <dbReference type="ARBA" id="ARBA00008520"/>
    </source>
</evidence>
<accession>A0AAC8YM56</accession>
<dbReference type="GO" id="GO:1901982">
    <property type="term" value="F:maltose binding"/>
    <property type="evidence" value="ECO:0007669"/>
    <property type="project" value="TreeGrafter"/>
</dbReference>
<dbReference type="GO" id="GO:0055085">
    <property type="term" value="P:transmembrane transport"/>
    <property type="evidence" value="ECO:0007669"/>
    <property type="project" value="InterPro"/>
</dbReference>
<gene>
    <name evidence="6" type="ORF">AA2016_1667</name>
</gene>
<dbReference type="SUPFAM" id="SSF53850">
    <property type="entry name" value="Periplasmic binding protein-like II"/>
    <property type="match status" value="1"/>
</dbReference>
<dbReference type="Gene3D" id="3.40.190.10">
    <property type="entry name" value="Periplasmic binding protein-like II"/>
    <property type="match status" value="2"/>
</dbReference>
<dbReference type="InterPro" id="IPR006059">
    <property type="entry name" value="SBP"/>
</dbReference>
<protein>
    <submittedName>
        <fullName evidence="6">Bicyclomycin resistance protein</fullName>
    </submittedName>
</protein>
<name>A0AAC8YM56_AMIAI</name>
<dbReference type="Proteomes" id="UP000075755">
    <property type="component" value="Chromosome"/>
</dbReference>
<dbReference type="PANTHER" id="PTHR30061:SF50">
    <property type="entry name" value="MALTOSE_MALTODEXTRIN-BINDING PERIPLASMIC PROTEIN"/>
    <property type="match status" value="1"/>
</dbReference>
<organism evidence="6 7">
    <name type="scientific">Aminobacter aminovorans</name>
    <name type="common">Chelatobacter heintzii</name>
    <dbReference type="NCBI Taxonomy" id="83263"/>
    <lineage>
        <taxon>Bacteria</taxon>
        <taxon>Pseudomonadati</taxon>
        <taxon>Pseudomonadota</taxon>
        <taxon>Alphaproteobacteria</taxon>
        <taxon>Hyphomicrobiales</taxon>
        <taxon>Phyllobacteriaceae</taxon>
        <taxon>Aminobacter</taxon>
    </lineage>
</organism>
<dbReference type="KEGG" id="aak:AA2016_1667"/>
<keyword evidence="2" id="KW-0813">Transport</keyword>